<gene>
    <name evidence="2" type="ORF">BJX63DRAFT_416721</name>
</gene>
<feature type="region of interest" description="Disordered" evidence="1">
    <location>
        <begin position="26"/>
        <end position="60"/>
    </location>
</feature>
<sequence length="82" mass="9165">MKRPQCFCRARRLGIRLQAALKESGLHCSTHQSHGPKLAPPNEVDVSPISENDRKRGSLAAAPEVPACRAYFRRTRHCKDGK</sequence>
<reference evidence="2 3" key="1">
    <citation type="submission" date="2024-07" db="EMBL/GenBank/DDBJ databases">
        <title>Section-level genome sequencing and comparative genomics of Aspergillus sections Usti and Cavernicolus.</title>
        <authorList>
            <consortium name="Lawrence Berkeley National Laboratory"/>
            <person name="Nybo J.L."/>
            <person name="Vesth T.C."/>
            <person name="Theobald S."/>
            <person name="Frisvad J.C."/>
            <person name="Larsen T.O."/>
            <person name="Kjaerboelling I."/>
            <person name="Rothschild-Mancinelli K."/>
            <person name="Lyhne E.K."/>
            <person name="Kogle M.E."/>
            <person name="Barry K."/>
            <person name="Clum A."/>
            <person name="Na H."/>
            <person name="Ledsgaard L."/>
            <person name="Lin J."/>
            <person name="Lipzen A."/>
            <person name="Kuo A."/>
            <person name="Riley R."/>
            <person name="Mondo S."/>
            <person name="Labutti K."/>
            <person name="Haridas S."/>
            <person name="Pangalinan J."/>
            <person name="Salamov A.A."/>
            <person name="Simmons B.A."/>
            <person name="Magnuson J.K."/>
            <person name="Chen J."/>
            <person name="Drula E."/>
            <person name="Henrissat B."/>
            <person name="Wiebenga A."/>
            <person name="Lubbers R.J."/>
            <person name="Gomes A.C."/>
            <person name="Makela M.R."/>
            <person name="Stajich J."/>
            <person name="Grigoriev I.V."/>
            <person name="Mortensen U.H."/>
            <person name="De Vries R.P."/>
            <person name="Baker S.E."/>
            <person name="Andersen M.R."/>
        </authorList>
    </citation>
    <scope>NUCLEOTIDE SEQUENCE [LARGE SCALE GENOMIC DNA]</scope>
    <source>
        <strain evidence="2 3">CBS 588.65</strain>
    </source>
</reference>
<comment type="caution">
    <text evidence="2">The sequence shown here is derived from an EMBL/GenBank/DDBJ whole genome shotgun (WGS) entry which is preliminary data.</text>
</comment>
<dbReference type="Proteomes" id="UP001610334">
    <property type="component" value="Unassembled WGS sequence"/>
</dbReference>
<keyword evidence="3" id="KW-1185">Reference proteome</keyword>
<proteinExistence type="predicted"/>
<protein>
    <submittedName>
        <fullName evidence="2">Uncharacterized protein</fullName>
    </submittedName>
</protein>
<evidence type="ECO:0000313" key="2">
    <source>
        <dbReference type="EMBL" id="KAL2801714.1"/>
    </source>
</evidence>
<accession>A0ABR4GRL6</accession>
<name>A0ABR4GRL6_9EURO</name>
<dbReference type="EMBL" id="JBFXLT010000260">
    <property type="protein sequence ID" value="KAL2801714.1"/>
    <property type="molecule type" value="Genomic_DNA"/>
</dbReference>
<evidence type="ECO:0000313" key="3">
    <source>
        <dbReference type="Proteomes" id="UP001610334"/>
    </source>
</evidence>
<evidence type="ECO:0000256" key="1">
    <source>
        <dbReference type="SAM" id="MobiDB-lite"/>
    </source>
</evidence>
<organism evidence="2 3">
    <name type="scientific">Aspergillus granulosus</name>
    <dbReference type="NCBI Taxonomy" id="176169"/>
    <lineage>
        <taxon>Eukaryota</taxon>
        <taxon>Fungi</taxon>
        <taxon>Dikarya</taxon>
        <taxon>Ascomycota</taxon>
        <taxon>Pezizomycotina</taxon>
        <taxon>Eurotiomycetes</taxon>
        <taxon>Eurotiomycetidae</taxon>
        <taxon>Eurotiales</taxon>
        <taxon>Aspergillaceae</taxon>
        <taxon>Aspergillus</taxon>
        <taxon>Aspergillus subgen. Nidulantes</taxon>
    </lineage>
</organism>